<evidence type="ECO:0000256" key="5">
    <source>
        <dbReference type="SAM" id="Coils"/>
    </source>
</evidence>
<feature type="region of interest" description="Disordered" evidence="6">
    <location>
        <begin position="716"/>
        <end position="741"/>
    </location>
</feature>
<dbReference type="GO" id="GO:0005524">
    <property type="term" value="F:ATP binding"/>
    <property type="evidence" value="ECO:0007669"/>
    <property type="project" value="UniProtKB-KW"/>
</dbReference>
<feature type="domain" description="Protein kinase" evidence="7">
    <location>
        <begin position="43"/>
        <end position="361"/>
    </location>
</feature>
<accession>A0A2V0NXA5</accession>
<gene>
    <name evidence="8" type="ORF">Rsub_05351</name>
</gene>
<keyword evidence="3" id="KW-0418">Kinase</keyword>
<keyword evidence="9" id="KW-1185">Reference proteome</keyword>
<feature type="region of interest" description="Disordered" evidence="6">
    <location>
        <begin position="385"/>
        <end position="453"/>
    </location>
</feature>
<dbReference type="PANTHER" id="PTHR43289">
    <property type="entry name" value="MITOGEN-ACTIVATED PROTEIN KINASE KINASE KINASE 20-RELATED"/>
    <property type="match status" value="1"/>
</dbReference>
<comment type="caution">
    <text evidence="8">The sequence shown here is derived from an EMBL/GenBank/DDBJ whole genome shotgun (WGS) entry which is preliminary data.</text>
</comment>
<sequence length="811" mass="85917">MKPAEIHPRGIVDAPGCMITWDNAVVLDERPWPGGPEPLCQEVALVEIIAGGAVASLVVKDVQEAYLEADEGKMEQVCNEIEFHGDRVTLRQCRSLGIVPLLHACTKEGMVTQYYENGGTTLDALFLGNRAALPADPRAALTTPEEMWEALGMGRRLALAVPVIWKLLRRLEWLHKKGVVHRDLKPGNLCIDASEELRFIDCGGLYCSRKLRAPRRGKRAGGHAEVRPEPVPCCTWRYLAPEGWVALDDQEHAEGWPELWAPLSRPAADYLTHPCIDVWAAGVTAYELLTGVPPFGVLEHHEASEGQCHEWLGSEVTRRHPRIHGDWPAPIAEVLNGMLQKHPDARWSAARCVQRLRSGGFAPGGEGWEAAAGEAELIAAADAEAAEAEAAAAEAEAEAEAIEAEAEEGSDEDAASDDCEPLSPSESLPLAPVDGAPQAEGREVESPLSCRSSPCDMLRTAAEADDGAAAWAALEARAAELRAKRQALAAREREVAERDAAAAAREAALVERQQALEAEEARMRAVRAGLDRGNAKLSALAASLGDKFSAANSAVIARVEALRGAEAAAARTAELEARRDALCRLRGQLAAKAEALRQARASCELLRSQETDPDTPSDCDAAPTSANARRKGRGAAFKKHAKAFAKALFSTNEGWACGDDGGNGDGGCTQEAPSSGAKPKAAASPLQPRPRASASGCMPLLRLFRGAGRGRSKKAACANNASGSSDSTTTTASDCSSGQQSDEASQGDCLAIVLAVEPPPGAPPAADAVAHKVMGCDKETKAKRGKAALAESFSKVRRLFARRPHCASASP</sequence>
<dbReference type="EMBL" id="BDRX01000030">
    <property type="protein sequence ID" value="GBF92268.1"/>
    <property type="molecule type" value="Genomic_DNA"/>
</dbReference>
<dbReference type="OrthoDB" id="563154at2759"/>
<evidence type="ECO:0000256" key="2">
    <source>
        <dbReference type="ARBA" id="ARBA00022741"/>
    </source>
</evidence>
<feature type="compositionally biased region" description="Low complexity" evidence="6">
    <location>
        <begin position="672"/>
        <end position="685"/>
    </location>
</feature>
<dbReference type="InterPro" id="IPR000719">
    <property type="entry name" value="Prot_kinase_dom"/>
</dbReference>
<name>A0A2V0NXA5_9CHLO</name>
<evidence type="ECO:0000259" key="7">
    <source>
        <dbReference type="PROSITE" id="PS50011"/>
    </source>
</evidence>
<feature type="compositionally biased region" description="Low complexity" evidence="6">
    <location>
        <begin position="385"/>
        <end position="394"/>
    </location>
</feature>
<keyword evidence="1" id="KW-0808">Transferase</keyword>
<dbReference type="Gene3D" id="1.10.510.10">
    <property type="entry name" value="Transferase(Phosphotransferase) domain 1"/>
    <property type="match status" value="1"/>
</dbReference>
<dbReference type="InParanoid" id="A0A2V0NXA5"/>
<reference evidence="8 9" key="1">
    <citation type="journal article" date="2018" name="Sci. Rep.">
        <title>Raphidocelis subcapitata (=Pseudokirchneriella subcapitata) provides an insight into genome evolution and environmental adaptations in the Sphaeropleales.</title>
        <authorList>
            <person name="Suzuki S."/>
            <person name="Yamaguchi H."/>
            <person name="Nakajima N."/>
            <person name="Kawachi M."/>
        </authorList>
    </citation>
    <scope>NUCLEOTIDE SEQUENCE [LARGE SCALE GENOMIC DNA]</scope>
    <source>
        <strain evidence="8 9">NIES-35</strain>
    </source>
</reference>
<feature type="region of interest" description="Disordered" evidence="6">
    <location>
        <begin position="666"/>
        <end position="694"/>
    </location>
</feature>
<evidence type="ECO:0000313" key="8">
    <source>
        <dbReference type="EMBL" id="GBF92268.1"/>
    </source>
</evidence>
<feature type="compositionally biased region" description="Acidic residues" evidence="6">
    <location>
        <begin position="395"/>
        <end position="420"/>
    </location>
</feature>
<feature type="compositionally biased region" description="Low complexity" evidence="6">
    <location>
        <begin position="421"/>
        <end position="430"/>
    </location>
</feature>
<keyword evidence="5" id="KW-0175">Coiled coil</keyword>
<feature type="region of interest" description="Disordered" evidence="6">
    <location>
        <begin position="607"/>
        <end position="633"/>
    </location>
</feature>
<evidence type="ECO:0000256" key="3">
    <source>
        <dbReference type="ARBA" id="ARBA00022777"/>
    </source>
</evidence>
<dbReference type="SMART" id="SM00220">
    <property type="entry name" value="S_TKc"/>
    <property type="match status" value="1"/>
</dbReference>
<protein>
    <recommendedName>
        <fullName evidence="7">Protein kinase domain-containing protein</fullName>
    </recommendedName>
</protein>
<keyword evidence="2" id="KW-0547">Nucleotide-binding</keyword>
<evidence type="ECO:0000256" key="4">
    <source>
        <dbReference type="ARBA" id="ARBA00022840"/>
    </source>
</evidence>
<feature type="compositionally biased region" description="Low complexity" evidence="6">
    <location>
        <begin position="721"/>
        <end position="738"/>
    </location>
</feature>
<organism evidence="8 9">
    <name type="scientific">Raphidocelis subcapitata</name>
    <dbReference type="NCBI Taxonomy" id="307507"/>
    <lineage>
        <taxon>Eukaryota</taxon>
        <taxon>Viridiplantae</taxon>
        <taxon>Chlorophyta</taxon>
        <taxon>core chlorophytes</taxon>
        <taxon>Chlorophyceae</taxon>
        <taxon>CS clade</taxon>
        <taxon>Sphaeropleales</taxon>
        <taxon>Selenastraceae</taxon>
        <taxon>Raphidocelis</taxon>
    </lineage>
</organism>
<evidence type="ECO:0000256" key="1">
    <source>
        <dbReference type="ARBA" id="ARBA00022679"/>
    </source>
</evidence>
<proteinExistence type="predicted"/>
<dbReference type="Proteomes" id="UP000247498">
    <property type="component" value="Unassembled WGS sequence"/>
</dbReference>
<dbReference type="InterPro" id="IPR008271">
    <property type="entry name" value="Ser/Thr_kinase_AS"/>
</dbReference>
<feature type="coiled-coil region" evidence="5">
    <location>
        <begin position="471"/>
        <end position="513"/>
    </location>
</feature>
<evidence type="ECO:0000256" key="6">
    <source>
        <dbReference type="SAM" id="MobiDB-lite"/>
    </source>
</evidence>
<dbReference type="AlphaFoldDB" id="A0A2V0NXA5"/>
<dbReference type="PROSITE" id="PS00108">
    <property type="entry name" value="PROTEIN_KINASE_ST"/>
    <property type="match status" value="1"/>
</dbReference>
<dbReference type="InterPro" id="IPR011009">
    <property type="entry name" value="Kinase-like_dom_sf"/>
</dbReference>
<dbReference type="PANTHER" id="PTHR43289:SF6">
    <property type="entry name" value="SERINE_THREONINE-PROTEIN KINASE NEKL-3"/>
    <property type="match status" value="1"/>
</dbReference>
<dbReference type="PROSITE" id="PS50011">
    <property type="entry name" value="PROTEIN_KINASE_DOM"/>
    <property type="match status" value="1"/>
</dbReference>
<dbReference type="SUPFAM" id="SSF56112">
    <property type="entry name" value="Protein kinase-like (PK-like)"/>
    <property type="match status" value="1"/>
</dbReference>
<dbReference type="GO" id="GO:0004674">
    <property type="term" value="F:protein serine/threonine kinase activity"/>
    <property type="evidence" value="ECO:0007669"/>
    <property type="project" value="TreeGrafter"/>
</dbReference>
<dbReference type="Pfam" id="PF00069">
    <property type="entry name" value="Pkinase"/>
    <property type="match status" value="1"/>
</dbReference>
<evidence type="ECO:0000313" key="9">
    <source>
        <dbReference type="Proteomes" id="UP000247498"/>
    </source>
</evidence>
<keyword evidence="4" id="KW-0067">ATP-binding</keyword>
<dbReference type="STRING" id="307507.A0A2V0NXA5"/>